<evidence type="ECO:0000313" key="9">
    <source>
        <dbReference type="Proteomes" id="UP000431913"/>
    </source>
</evidence>
<evidence type="ECO:0000313" key="7">
    <source>
        <dbReference type="Proteomes" id="UP000032483"/>
    </source>
</evidence>
<accession>A0A0W7TQL1</accession>
<evidence type="ECO:0000313" key="5">
    <source>
        <dbReference type="EMBL" id="MTS29283.1"/>
    </source>
</evidence>
<dbReference type="GO" id="GO:0003700">
    <property type="term" value="F:DNA-binding transcription factor activity"/>
    <property type="evidence" value="ECO:0007669"/>
    <property type="project" value="InterPro"/>
</dbReference>
<accession>A0A0D8J2I4</accession>
<evidence type="ECO:0000313" key="6">
    <source>
        <dbReference type="EMBL" id="MTS50416.1"/>
    </source>
</evidence>
<gene>
    <name evidence="3" type="ORF">ASJ35_10460</name>
    <name evidence="4" type="ORF">FYJ76_13125</name>
    <name evidence="6" type="ORF">GMD52_02520</name>
    <name evidence="5" type="ORF">GMD59_18675</name>
    <name evidence="2" type="ORF">TQ39_09505</name>
</gene>
<dbReference type="Proteomes" id="UP000431913">
    <property type="component" value="Unassembled WGS sequence"/>
</dbReference>
<dbReference type="EMBL" id="JXXK01000011">
    <property type="protein sequence ID" value="KJF39998.1"/>
    <property type="molecule type" value="Genomic_DNA"/>
</dbReference>
<dbReference type="InterPro" id="IPR000835">
    <property type="entry name" value="HTH_MarR-typ"/>
</dbReference>
<evidence type="ECO:0000313" key="8">
    <source>
        <dbReference type="Proteomes" id="UP000053433"/>
    </source>
</evidence>
<dbReference type="InterPro" id="IPR036388">
    <property type="entry name" value="WH-like_DNA-bd_sf"/>
</dbReference>
<dbReference type="Proteomes" id="UP000472755">
    <property type="component" value="Unassembled WGS sequence"/>
</dbReference>
<dbReference type="Gene3D" id="1.10.10.10">
    <property type="entry name" value="Winged helix-like DNA-binding domain superfamily/Winged helix DNA-binding domain"/>
    <property type="match status" value="1"/>
</dbReference>
<proteinExistence type="predicted"/>
<reference evidence="2" key="1">
    <citation type="submission" date="2015-02" db="EMBL/GenBank/DDBJ databases">
        <title>A novel member of the family Ruminococcaceae isolated from human feces.</title>
        <authorList>
            <person name="Shkoporov A.N."/>
            <person name="Chaplin A.V."/>
            <person name="Motuzova O.V."/>
            <person name="Kafarskaia L.I."/>
            <person name="Khokhlova E.V."/>
            <person name="Efimov B.A."/>
        </authorList>
    </citation>
    <scope>NUCLEOTIDE SEQUENCE [LARGE SCALE GENOMIC DNA]</scope>
    <source>
        <strain evidence="2">585-1</strain>
    </source>
</reference>
<dbReference type="EMBL" id="WMZR01000002">
    <property type="protein sequence ID" value="MTS50416.1"/>
    <property type="molecule type" value="Genomic_DNA"/>
</dbReference>
<dbReference type="InterPro" id="IPR039422">
    <property type="entry name" value="MarR/SlyA-like"/>
</dbReference>
<dbReference type="EMBL" id="VUNJ01000015">
    <property type="protein sequence ID" value="MST92858.1"/>
    <property type="molecule type" value="Genomic_DNA"/>
</dbReference>
<name>A0A0D8J2I4_9FIRM</name>
<dbReference type="Pfam" id="PF12802">
    <property type="entry name" value="MarR_2"/>
    <property type="match status" value="1"/>
</dbReference>
<dbReference type="Proteomes" id="UP000032483">
    <property type="component" value="Unassembled WGS sequence"/>
</dbReference>
<organism evidence="2 7">
    <name type="scientific">Ruthenibacterium lactatiformans</name>
    <dbReference type="NCBI Taxonomy" id="1550024"/>
    <lineage>
        <taxon>Bacteria</taxon>
        <taxon>Bacillati</taxon>
        <taxon>Bacillota</taxon>
        <taxon>Clostridia</taxon>
        <taxon>Eubacteriales</taxon>
        <taxon>Oscillospiraceae</taxon>
        <taxon>Ruthenibacterium</taxon>
    </lineage>
</organism>
<keyword evidence="7" id="KW-1185">Reference proteome</keyword>
<evidence type="ECO:0000313" key="3">
    <source>
        <dbReference type="EMBL" id="KUE76083.1"/>
    </source>
</evidence>
<dbReference type="Proteomes" id="UP000449193">
    <property type="component" value="Unassembled WGS sequence"/>
</dbReference>
<reference evidence="4 9" key="4">
    <citation type="submission" date="2019-08" db="EMBL/GenBank/DDBJ databases">
        <title>In-depth cultivation of the pig gut microbiome towards novel bacterial diversity and tailored functional studies.</title>
        <authorList>
            <person name="Wylensek D."/>
            <person name="Hitch T.C.A."/>
            <person name="Clavel T."/>
        </authorList>
    </citation>
    <scope>NUCLEOTIDE SEQUENCE [LARGE SCALE GENOMIC DNA]</scope>
    <source>
        <strain evidence="4 9">WCA3-601-WT-6J</strain>
    </source>
</reference>
<dbReference type="Proteomes" id="UP000053433">
    <property type="component" value="Unassembled WGS sequence"/>
</dbReference>
<comment type="caution">
    <text evidence="2">The sequence shown here is derived from an EMBL/GenBank/DDBJ whole genome shotgun (WGS) entry which is preliminary data.</text>
</comment>
<feature type="domain" description="HTH marR-type" evidence="1">
    <location>
        <begin position="25"/>
        <end position="124"/>
    </location>
</feature>
<evidence type="ECO:0000259" key="1">
    <source>
        <dbReference type="SMART" id="SM00347"/>
    </source>
</evidence>
<dbReference type="PANTHER" id="PTHR33164">
    <property type="entry name" value="TRANSCRIPTIONAL REGULATOR, MARR FAMILY"/>
    <property type="match status" value="1"/>
</dbReference>
<dbReference type="EMBL" id="LMUA01000013">
    <property type="protein sequence ID" value="KUE76083.1"/>
    <property type="molecule type" value="Genomic_DNA"/>
</dbReference>
<reference evidence="3 8" key="2">
    <citation type="submission" date="2015-10" db="EMBL/GenBank/DDBJ databases">
        <title>A novel member of the family Ruminococcaceae isolated from human faeces.</title>
        <authorList>
            <person name="Shkoporov A.N."/>
            <person name="Chaplin A.V."/>
            <person name="Motuzova O.V."/>
            <person name="Kafarskaia L.I."/>
            <person name="Efimov B.A."/>
        </authorList>
    </citation>
    <scope>NUCLEOTIDE SEQUENCE [LARGE SCALE GENOMIC DNA]</scope>
    <source>
        <strain evidence="3 8">668</strain>
    </source>
</reference>
<dbReference type="SUPFAM" id="SSF46785">
    <property type="entry name" value="Winged helix' DNA-binding domain"/>
    <property type="match status" value="1"/>
</dbReference>
<evidence type="ECO:0000313" key="2">
    <source>
        <dbReference type="EMBL" id="KJF39998.1"/>
    </source>
</evidence>
<reference evidence="10 11" key="3">
    <citation type="journal article" date="2019" name="Nat. Med.">
        <title>A library of human gut bacterial isolates paired with longitudinal multiomics data enables mechanistic microbiome research.</title>
        <authorList>
            <person name="Poyet M."/>
            <person name="Groussin M."/>
            <person name="Gibbons S.M."/>
            <person name="Avila-Pacheco J."/>
            <person name="Jiang X."/>
            <person name="Kearney S.M."/>
            <person name="Perrotta A.R."/>
            <person name="Berdy B."/>
            <person name="Zhao S."/>
            <person name="Lieberman T.D."/>
            <person name="Swanson P.K."/>
            <person name="Smith M."/>
            <person name="Roesemann S."/>
            <person name="Alexander J.E."/>
            <person name="Rich S.A."/>
            <person name="Livny J."/>
            <person name="Vlamakis H."/>
            <person name="Clish C."/>
            <person name="Bullock K."/>
            <person name="Deik A."/>
            <person name="Scott J."/>
            <person name="Pierce K.A."/>
            <person name="Xavier R.J."/>
            <person name="Alm E.J."/>
        </authorList>
    </citation>
    <scope>NUCLEOTIDE SEQUENCE [LARGE SCALE GENOMIC DNA]</scope>
    <source>
        <strain evidence="5 11">BIOML-A4</strain>
        <strain evidence="6 10">BIOML-A7</strain>
    </source>
</reference>
<evidence type="ECO:0000313" key="10">
    <source>
        <dbReference type="Proteomes" id="UP000449193"/>
    </source>
</evidence>
<protein>
    <submittedName>
        <fullName evidence="2">MarR family transcriptional regulator</fullName>
    </submittedName>
    <submittedName>
        <fullName evidence="4">Winged helix-turn-helix transcriptional regulator</fullName>
    </submittedName>
</protein>
<dbReference type="SMART" id="SM00347">
    <property type="entry name" value="HTH_MARR"/>
    <property type="match status" value="1"/>
</dbReference>
<sequence>MHMGQGPGIREFNRLYKELDDLYHNLALRQGLSDSASIILYALYLLGDGCLQRDICDLSYISKQTINSSIRRLEQDGYLYLQPGRGRDMHICLTPEGRRLVEEKAAPVAAMEERAFSGMPQEDQQALLRLTHAYLARLRAEAGRIL</sequence>
<dbReference type="AlphaFoldDB" id="A0A0D8J2I4"/>
<dbReference type="InterPro" id="IPR036390">
    <property type="entry name" value="WH_DNA-bd_sf"/>
</dbReference>
<evidence type="ECO:0000313" key="4">
    <source>
        <dbReference type="EMBL" id="MST92858.1"/>
    </source>
</evidence>
<dbReference type="GO" id="GO:0006950">
    <property type="term" value="P:response to stress"/>
    <property type="evidence" value="ECO:0007669"/>
    <property type="project" value="TreeGrafter"/>
</dbReference>
<dbReference type="PANTHER" id="PTHR33164:SF43">
    <property type="entry name" value="HTH-TYPE TRANSCRIPTIONAL REPRESSOR YETL"/>
    <property type="match status" value="1"/>
</dbReference>
<evidence type="ECO:0000313" key="11">
    <source>
        <dbReference type="Proteomes" id="UP000472755"/>
    </source>
</evidence>
<dbReference type="EMBL" id="WMZU01000065">
    <property type="protein sequence ID" value="MTS29283.1"/>
    <property type="molecule type" value="Genomic_DNA"/>
</dbReference>